<dbReference type="InterPro" id="IPR036275">
    <property type="entry name" value="YdgH-like_sf"/>
</dbReference>
<dbReference type="InterPro" id="IPR010854">
    <property type="entry name" value="YdgH/BhsA/McbA-like_dom"/>
</dbReference>
<sequence>MKKCLTLLAATVLTGMTFASFAAQPYTSPATGQLKASGTVSATGASNLSDLEDKLAEKAKEQGAKGFVVNSAGGKNQMYGTATIYK</sequence>
<comment type="similarity">
    <text evidence="4">Belongs to the BhsA/McbA family.</text>
</comment>
<dbReference type="InterPro" id="IPR051096">
    <property type="entry name" value="BhsA/McbA_stress_biofilm_assoc"/>
</dbReference>
<dbReference type="PANTHER" id="PTHR34156">
    <property type="entry name" value="OUTER MEMBRANE PROTEIN-RELATED-RELATED"/>
    <property type="match status" value="1"/>
</dbReference>
<dbReference type="NCBIfam" id="NF040473">
    <property type="entry name" value="peri_YbiM_McbA"/>
    <property type="match status" value="1"/>
</dbReference>
<dbReference type="SUPFAM" id="SSF159871">
    <property type="entry name" value="YdgH-like"/>
    <property type="match status" value="1"/>
</dbReference>
<evidence type="ECO:0000256" key="4">
    <source>
        <dbReference type="ARBA" id="ARBA00038138"/>
    </source>
</evidence>
<name>A0A645DM03_9ZZZZ</name>
<comment type="caution">
    <text evidence="6">The sequence shown here is derived from an EMBL/GenBank/DDBJ whole genome shotgun (WGS) entry which is preliminary data.</text>
</comment>
<evidence type="ECO:0000256" key="2">
    <source>
        <dbReference type="ARBA" id="ARBA00022729"/>
    </source>
</evidence>
<keyword evidence="3" id="KW-0574">Periplasm</keyword>
<dbReference type="EMBL" id="VSSQ01037554">
    <property type="protein sequence ID" value="MPM90271.1"/>
    <property type="molecule type" value="Genomic_DNA"/>
</dbReference>
<gene>
    <name evidence="6" type="primary">mcbA</name>
    <name evidence="6" type="ORF">SDC9_137392</name>
</gene>
<dbReference type="NCBIfam" id="NF047859">
    <property type="entry name" value="StressCuResBhsA"/>
    <property type="match status" value="1"/>
</dbReference>
<keyword evidence="2" id="KW-0732">Signal</keyword>
<dbReference type="Gene3D" id="3.30.1660.10">
    <property type="entry name" value="Flavin-binding protein dodecin"/>
    <property type="match status" value="1"/>
</dbReference>
<dbReference type="GO" id="GO:0042597">
    <property type="term" value="C:periplasmic space"/>
    <property type="evidence" value="ECO:0007669"/>
    <property type="project" value="UniProtKB-SubCell"/>
</dbReference>
<dbReference type="PANTHER" id="PTHR34156:SF1">
    <property type="entry name" value="PERIPLASMIC PROTEIN"/>
    <property type="match status" value="1"/>
</dbReference>
<comment type="subcellular location">
    <subcellularLocation>
        <location evidence="1">Periplasm</location>
    </subcellularLocation>
</comment>
<feature type="domain" description="YdgH/BhsA/McbA-like" evidence="5">
    <location>
        <begin position="35"/>
        <end position="86"/>
    </location>
</feature>
<organism evidence="6">
    <name type="scientific">bioreactor metagenome</name>
    <dbReference type="NCBI Taxonomy" id="1076179"/>
    <lineage>
        <taxon>unclassified sequences</taxon>
        <taxon>metagenomes</taxon>
        <taxon>ecological metagenomes</taxon>
    </lineage>
</organism>
<dbReference type="InterPro" id="IPR025543">
    <property type="entry name" value="Dodecin-like"/>
</dbReference>
<evidence type="ECO:0000259" key="5">
    <source>
        <dbReference type="Pfam" id="PF07338"/>
    </source>
</evidence>
<dbReference type="AlphaFoldDB" id="A0A645DM03"/>
<reference evidence="6" key="1">
    <citation type="submission" date="2019-08" db="EMBL/GenBank/DDBJ databases">
        <authorList>
            <person name="Kucharzyk K."/>
            <person name="Murdoch R.W."/>
            <person name="Higgins S."/>
            <person name="Loffler F."/>
        </authorList>
    </citation>
    <scope>NUCLEOTIDE SEQUENCE</scope>
</reference>
<protein>
    <recommendedName>
        <fullName evidence="5">YdgH/BhsA/McbA-like domain-containing protein</fullName>
    </recommendedName>
</protein>
<evidence type="ECO:0000256" key="1">
    <source>
        <dbReference type="ARBA" id="ARBA00004418"/>
    </source>
</evidence>
<evidence type="ECO:0000313" key="6">
    <source>
        <dbReference type="EMBL" id="MPM90271.1"/>
    </source>
</evidence>
<accession>A0A645DM03</accession>
<proteinExistence type="inferred from homology"/>
<dbReference type="Pfam" id="PF07338">
    <property type="entry name" value="YdgH_BhsA-like"/>
    <property type="match status" value="1"/>
</dbReference>
<evidence type="ECO:0000256" key="3">
    <source>
        <dbReference type="ARBA" id="ARBA00022764"/>
    </source>
</evidence>